<keyword evidence="2 4" id="KW-0436">Ligase</keyword>
<dbReference type="Gene3D" id="3.40.50.720">
    <property type="entry name" value="NAD(P)-binding Rossmann-like Domain"/>
    <property type="match status" value="1"/>
</dbReference>
<comment type="catalytic activity">
    <reaction evidence="4">
        <text>GTP + succinate + CoA = succinyl-CoA + GDP + phosphate</text>
        <dbReference type="Rhea" id="RHEA:22120"/>
        <dbReference type="ChEBI" id="CHEBI:30031"/>
        <dbReference type="ChEBI" id="CHEBI:37565"/>
        <dbReference type="ChEBI" id="CHEBI:43474"/>
        <dbReference type="ChEBI" id="CHEBI:57287"/>
        <dbReference type="ChEBI" id="CHEBI:57292"/>
        <dbReference type="ChEBI" id="CHEBI:58189"/>
    </reaction>
</comment>
<dbReference type="PROSITE" id="PS01216">
    <property type="entry name" value="SUCCINYL_COA_LIG_1"/>
    <property type="match status" value="1"/>
</dbReference>
<dbReference type="Pfam" id="PF02629">
    <property type="entry name" value="CoA_binding"/>
    <property type="match status" value="1"/>
</dbReference>
<dbReference type="PANTHER" id="PTHR11117">
    <property type="entry name" value="SUCCINYL-COA LIGASE SUBUNIT ALPHA"/>
    <property type="match status" value="1"/>
</dbReference>
<dbReference type="Proteomes" id="UP001173801">
    <property type="component" value="Unassembled WGS sequence"/>
</dbReference>
<dbReference type="PRINTS" id="PR01798">
    <property type="entry name" value="SCOASYNTHASE"/>
</dbReference>
<evidence type="ECO:0000259" key="5">
    <source>
        <dbReference type="SMART" id="SM00881"/>
    </source>
</evidence>
<keyword evidence="1 4" id="KW-0816">Tricarboxylic acid cycle</keyword>
<feature type="binding site" evidence="4">
    <location>
        <begin position="17"/>
        <end position="20"/>
    </location>
    <ligand>
        <name>CoA</name>
        <dbReference type="ChEBI" id="CHEBI:57287"/>
    </ligand>
</feature>
<dbReference type="SMART" id="SM00881">
    <property type="entry name" value="CoA_binding"/>
    <property type="match status" value="1"/>
</dbReference>
<accession>A0ABT7HMW7</accession>
<dbReference type="SUPFAM" id="SSF52210">
    <property type="entry name" value="Succinyl-CoA synthetase domains"/>
    <property type="match status" value="1"/>
</dbReference>
<dbReference type="RefSeq" id="WP_284936912.1">
    <property type="nucleotide sequence ID" value="NZ_JANURM010000002.1"/>
</dbReference>
<comment type="pathway">
    <text evidence="4">Carbohydrate metabolism; tricarboxylic acid cycle; succinate from succinyl-CoA (ligase route): step 1/1.</text>
</comment>
<dbReference type="InterPro" id="IPR005811">
    <property type="entry name" value="SUCC_ACL_C"/>
</dbReference>
<feature type="binding site" evidence="4">
    <location>
        <position position="43"/>
    </location>
    <ligand>
        <name>CoA</name>
        <dbReference type="ChEBI" id="CHEBI:57287"/>
    </ligand>
</feature>
<dbReference type="InterPro" id="IPR003781">
    <property type="entry name" value="CoA-bd"/>
</dbReference>
<dbReference type="NCBIfam" id="NF004230">
    <property type="entry name" value="PRK05678.1"/>
    <property type="match status" value="1"/>
</dbReference>
<dbReference type="HAMAP" id="MF_01988">
    <property type="entry name" value="Succ_CoA_alpha"/>
    <property type="match status" value="1"/>
</dbReference>
<dbReference type="InterPro" id="IPR033847">
    <property type="entry name" value="Citrt_syn/SCS-alpha_CS"/>
</dbReference>
<keyword evidence="3 4" id="KW-0547">Nucleotide-binding</keyword>
<dbReference type="InterPro" id="IPR016102">
    <property type="entry name" value="Succinyl-CoA_synth-like"/>
</dbReference>
<gene>
    <name evidence="4 6" type="primary">sucD</name>
    <name evidence="6" type="ORF">NYG85_02565</name>
</gene>
<dbReference type="InterPro" id="IPR005810">
    <property type="entry name" value="CoA_lig_alpha"/>
</dbReference>
<evidence type="ECO:0000256" key="1">
    <source>
        <dbReference type="ARBA" id="ARBA00022532"/>
    </source>
</evidence>
<dbReference type="InterPro" id="IPR036291">
    <property type="entry name" value="NAD(P)-bd_dom_sf"/>
</dbReference>
<dbReference type="Gene3D" id="3.40.50.261">
    <property type="entry name" value="Succinyl-CoA synthetase domains"/>
    <property type="match status" value="1"/>
</dbReference>
<reference evidence="6" key="1">
    <citation type="submission" date="2022-08" db="EMBL/GenBank/DDBJ databases">
        <authorList>
            <person name="Wang H."/>
        </authorList>
    </citation>
    <scope>NUCLEOTIDE SEQUENCE</scope>
    <source>
        <strain evidence="6">PS10</strain>
    </source>
</reference>
<comment type="catalytic activity">
    <reaction evidence="4">
        <text>succinate + ATP + CoA = succinyl-CoA + ADP + phosphate</text>
        <dbReference type="Rhea" id="RHEA:17661"/>
        <dbReference type="ChEBI" id="CHEBI:30031"/>
        <dbReference type="ChEBI" id="CHEBI:30616"/>
        <dbReference type="ChEBI" id="CHEBI:43474"/>
        <dbReference type="ChEBI" id="CHEBI:57287"/>
        <dbReference type="ChEBI" id="CHEBI:57292"/>
        <dbReference type="ChEBI" id="CHEBI:456216"/>
        <dbReference type="EC" id="6.2.1.5"/>
    </reaction>
</comment>
<sequence length="291" mass="30464">MSILIDKNTKVIVQGITGKEGSFHTQKCLEYGTNIVAGVTPFKGGTTHLGVKVYNSVKEAKLATNADTSIIFVPAAFTKDAVFEAAEAGIRLCVVITEHIPVLDMLKAKDYAKKCGMQIIGPNCPGIISANECKLGIMPGEIFKKSTINVGIISKSGTLTYEAANQVLSEGYGISTAIGIGGDPVIGTGYDELLLKFQDDDETKAIVLIGEIGGELEISAAKIIKERISKPVIAFIAGASAPKGRKMGHAGAIISSENASANAKMHALSSAGAYVVSNPAKIGEKLKEVLR</sequence>
<dbReference type="Pfam" id="PF00549">
    <property type="entry name" value="Ligase_CoA"/>
    <property type="match status" value="1"/>
</dbReference>
<comment type="subunit">
    <text evidence="4">Heterotetramer of two alpha and two beta subunits.</text>
</comment>
<proteinExistence type="inferred from homology"/>
<dbReference type="NCBIfam" id="TIGR01019">
    <property type="entry name" value="sucCoAalpha"/>
    <property type="match status" value="1"/>
</dbReference>
<feature type="binding site" evidence="4">
    <location>
        <position position="161"/>
    </location>
    <ligand>
        <name>substrate</name>
        <note>ligand shared with subunit beta</note>
    </ligand>
</feature>
<evidence type="ECO:0000256" key="2">
    <source>
        <dbReference type="ARBA" id="ARBA00022598"/>
    </source>
</evidence>
<reference evidence="6" key="2">
    <citation type="journal article" date="2023" name="Microorganisms">
        <title>Isolation and Genomic Characteristics of Cat-Borne Campylobacter felis sp. nov. and Sheep-Borne Campylobacter ovis sp. nov.</title>
        <authorList>
            <person name="Wang H."/>
            <person name="Li Y."/>
            <person name="Gu Y."/>
            <person name="Zhou G."/>
            <person name="Chen X."/>
            <person name="Zhang X."/>
            <person name="Shao Z."/>
            <person name="Zhang J."/>
            <person name="Zhang M."/>
        </authorList>
    </citation>
    <scope>NUCLEOTIDE SEQUENCE</scope>
    <source>
        <strain evidence="6">PS10</strain>
    </source>
</reference>
<dbReference type="EMBL" id="JANURM010000002">
    <property type="protein sequence ID" value="MDL0088260.1"/>
    <property type="molecule type" value="Genomic_DNA"/>
</dbReference>
<evidence type="ECO:0000256" key="4">
    <source>
        <dbReference type="HAMAP-Rule" id="MF_01988"/>
    </source>
</evidence>
<comment type="similarity">
    <text evidence="4">Belongs to the succinate/malate CoA ligase alpha subunit family.</text>
</comment>
<dbReference type="PIRSF" id="PIRSF001553">
    <property type="entry name" value="SucCS_alpha"/>
    <property type="match status" value="1"/>
</dbReference>
<evidence type="ECO:0000256" key="3">
    <source>
        <dbReference type="ARBA" id="ARBA00022741"/>
    </source>
</evidence>
<feature type="active site" description="Tele-phosphohistidine intermediate" evidence="4">
    <location>
        <position position="249"/>
    </location>
</feature>
<feature type="domain" description="CoA-binding" evidence="5">
    <location>
        <begin position="4"/>
        <end position="100"/>
    </location>
</feature>
<keyword evidence="7" id="KW-1185">Reference proteome</keyword>
<evidence type="ECO:0000313" key="7">
    <source>
        <dbReference type="Proteomes" id="UP001173801"/>
    </source>
</evidence>
<dbReference type="EC" id="6.2.1.5" evidence="4"/>
<dbReference type="SUPFAM" id="SSF51735">
    <property type="entry name" value="NAD(P)-binding Rossmann-fold domains"/>
    <property type="match status" value="1"/>
</dbReference>
<feature type="binding site" evidence="4">
    <location>
        <begin position="96"/>
        <end position="98"/>
    </location>
    <ligand>
        <name>CoA</name>
        <dbReference type="ChEBI" id="CHEBI:57287"/>
    </ligand>
</feature>
<dbReference type="GO" id="GO:0004775">
    <property type="term" value="F:succinate-CoA ligase (ADP-forming) activity"/>
    <property type="evidence" value="ECO:0007669"/>
    <property type="project" value="UniProtKB-EC"/>
</dbReference>
<evidence type="ECO:0000313" key="6">
    <source>
        <dbReference type="EMBL" id="MDL0088260.1"/>
    </source>
</evidence>
<name>A0ABT7HMW7_9BACT</name>
<protein>
    <recommendedName>
        <fullName evidence="4">Succinate--CoA ligase [ADP-forming] subunit alpha</fullName>
        <ecNumber evidence="4">6.2.1.5</ecNumber>
    </recommendedName>
    <alternativeName>
        <fullName evidence="4">Succinyl-CoA synthetase subunit alpha</fullName>
        <shortName evidence="4">SCS-alpha</shortName>
    </alternativeName>
</protein>
<comment type="function">
    <text evidence="4">Succinyl-CoA synthetase functions in the citric acid cycle (TCA), coupling the hydrolysis of succinyl-CoA to the synthesis of either ATP or GTP and thus represents the only step of substrate-level phosphorylation in the TCA. The alpha subunit of the enzyme binds the substrates coenzyme A and phosphate, while succinate binding and nucleotide specificity is provided by the beta subunit.</text>
</comment>
<organism evidence="6 7">
    <name type="scientific">Campylobacter gastrosuis</name>
    <dbReference type="NCBI Taxonomy" id="2974576"/>
    <lineage>
        <taxon>Bacteria</taxon>
        <taxon>Pseudomonadati</taxon>
        <taxon>Campylobacterota</taxon>
        <taxon>Epsilonproteobacteria</taxon>
        <taxon>Campylobacterales</taxon>
        <taxon>Campylobacteraceae</taxon>
        <taxon>Campylobacter</taxon>
    </lineage>
</organism>
<comment type="caution">
    <text evidence="6">The sequence shown here is derived from an EMBL/GenBank/DDBJ whole genome shotgun (WGS) entry which is preliminary data.</text>
</comment>
<dbReference type="PANTHER" id="PTHR11117:SF2">
    <property type="entry name" value="SUCCINATE--COA LIGASE [ADP_GDP-FORMING] SUBUNIT ALPHA, MITOCHONDRIAL"/>
    <property type="match status" value="1"/>
</dbReference>